<name>A0A068Y6G5_ECHMU</name>
<dbReference type="EMBL" id="LN902841">
    <property type="protein sequence ID" value="CDS40108.1"/>
    <property type="molecule type" value="Genomic_DNA"/>
</dbReference>
<accession>A0A068Y6G5</accession>
<gene>
    <name evidence="1" type="ORF">EmuJ_000767300</name>
</gene>
<sequence length="67" mass="7588">MLPGHISLPGSYPESRKVEEMWGLSLIGILIQGRNRHSLAKHTGGQFIKRRQRGFDRKIGKPSQTHP</sequence>
<proteinExistence type="predicted"/>
<keyword evidence="2" id="KW-1185">Reference proteome</keyword>
<organism evidence="1 2">
    <name type="scientific">Echinococcus multilocularis</name>
    <name type="common">Fox tapeworm</name>
    <dbReference type="NCBI Taxonomy" id="6211"/>
    <lineage>
        <taxon>Eukaryota</taxon>
        <taxon>Metazoa</taxon>
        <taxon>Spiralia</taxon>
        <taxon>Lophotrochozoa</taxon>
        <taxon>Platyhelminthes</taxon>
        <taxon>Cestoda</taxon>
        <taxon>Eucestoda</taxon>
        <taxon>Cyclophyllidea</taxon>
        <taxon>Taeniidae</taxon>
        <taxon>Echinococcus</taxon>
    </lineage>
</organism>
<evidence type="ECO:0000313" key="2">
    <source>
        <dbReference type="Proteomes" id="UP000017246"/>
    </source>
</evidence>
<reference evidence="1" key="1">
    <citation type="journal article" date="2013" name="Nature">
        <title>The genomes of four tapeworm species reveal adaptations to parasitism.</title>
        <authorList>
            <person name="Tsai I.J."/>
            <person name="Zarowiecki M."/>
            <person name="Holroyd N."/>
            <person name="Garciarrubio A."/>
            <person name="Sanchez-Flores A."/>
            <person name="Brooks K.L."/>
            <person name="Tracey A."/>
            <person name="Bobes R.J."/>
            <person name="Fragoso G."/>
            <person name="Sciutto E."/>
            <person name="Aslett M."/>
            <person name="Beasley H."/>
            <person name="Bennett H.M."/>
            <person name="Cai J."/>
            <person name="Camicia F."/>
            <person name="Clark R."/>
            <person name="Cucher M."/>
            <person name="De Silva N."/>
            <person name="Day T.A."/>
            <person name="Deplazes P."/>
            <person name="Estrada K."/>
            <person name="Fernandez C."/>
            <person name="Holland P.W."/>
            <person name="Hou J."/>
            <person name="Hu S."/>
            <person name="Huckvale T."/>
            <person name="Hung S.S."/>
            <person name="Kamenetzky L."/>
            <person name="Keane J.A."/>
            <person name="Kiss F."/>
            <person name="Koziol U."/>
            <person name="Lambert O."/>
            <person name="Liu K."/>
            <person name="Luo X."/>
            <person name="Luo Y."/>
            <person name="Macchiaroli N."/>
            <person name="Nichol S."/>
            <person name="Paps J."/>
            <person name="Parkinson J."/>
            <person name="Pouchkina-Stantcheva N."/>
            <person name="Riddiford N."/>
            <person name="Rosenzvit M."/>
            <person name="Salinas G."/>
            <person name="Wasmuth J.D."/>
            <person name="Zamanian M."/>
            <person name="Zheng Y."/>
            <person name="Cai X."/>
            <person name="Soberon X."/>
            <person name="Olson P.D."/>
            <person name="Laclette J.P."/>
            <person name="Brehm K."/>
            <person name="Berriman M."/>
            <person name="Garciarrubio A."/>
            <person name="Bobes R.J."/>
            <person name="Fragoso G."/>
            <person name="Sanchez-Flores A."/>
            <person name="Estrada K."/>
            <person name="Cevallos M.A."/>
            <person name="Morett E."/>
            <person name="Gonzalez V."/>
            <person name="Portillo T."/>
            <person name="Ochoa-Leyva A."/>
            <person name="Jose M.V."/>
            <person name="Sciutto E."/>
            <person name="Landa A."/>
            <person name="Jimenez L."/>
            <person name="Valdes V."/>
            <person name="Carrero J.C."/>
            <person name="Larralde C."/>
            <person name="Morales-Montor J."/>
            <person name="Limon-Lason J."/>
            <person name="Soberon X."/>
            <person name="Laclette J.P."/>
        </authorList>
    </citation>
    <scope>NUCLEOTIDE SEQUENCE [LARGE SCALE GENOMIC DNA]</scope>
</reference>
<dbReference type="AlphaFoldDB" id="A0A068Y6G5"/>
<protein>
    <submittedName>
        <fullName evidence="1">Expressed protein</fullName>
    </submittedName>
</protein>
<evidence type="ECO:0000313" key="1">
    <source>
        <dbReference type="EMBL" id="CDS40108.1"/>
    </source>
</evidence>
<reference evidence="1" key="2">
    <citation type="submission" date="2015-11" db="EMBL/GenBank/DDBJ databases">
        <authorList>
            <person name="Zhang Y."/>
            <person name="Guo Z."/>
        </authorList>
    </citation>
    <scope>NUCLEOTIDE SEQUENCE</scope>
</reference>
<dbReference type="Proteomes" id="UP000017246">
    <property type="component" value="Unassembled WGS sequence"/>
</dbReference>